<evidence type="ECO:0000313" key="2">
    <source>
        <dbReference type="Proteomes" id="UP000585474"/>
    </source>
</evidence>
<protein>
    <submittedName>
        <fullName evidence="1">Uncharacterized protein</fullName>
    </submittedName>
</protein>
<dbReference type="OrthoDB" id="1929473at2759"/>
<dbReference type="EMBL" id="BJWL01000005">
    <property type="protein sequence ID" value="GFY87366.1"/>
    <property type="molecule type" value="Genomic_DNA"/>
</dbReference>
<dbReference type="Proteomes" id="UP000585474">
    <property type="component" value="Unassembled WGS sequence"/>
</dbReference>
<reference evidence="1 2" key="1">
    <citation type="submission" date="2019-07" db="EMBL/GenBank/DDBJ databases">
        <title>De Novo Assembly of kiwifruit Actinidia rufa.</title>
        <authorList>
            <person name="Sugita-Konishi S."/>
            <person name="Sato K."/>
            <person name="Mori E."/>
            <person name="Abe Y."/>
            <person name="Kisaki G."/>
            <person name="Hamano K."/>
            <person name="Suezawa K."/>
            <person name="Otani M."/>
            <person name="Fukuda T."/>
            <person name="Manabe T."/>
            <person name="Gomi K."/>
            <person name="Tabuchi M."/>
            <person name="Akimitsu K."/>
            <person name="Kataoka I."/>
        </authorList>
    </citation>
    <scope>NUCLEOTIDE SEQUENCE [LARGE SCALE GENOMIC DNA]</scope>
    <source>
        <strain evidence="2">cv. Fuchu</strain>
    </source>
</reference>
<proteinExistence type="predicted"/>
<gene>
    <name evidence="1" type="ORF">Acr_05g0010050</name>
</gene>
<keyword evidence="2" id="KW-1185">Reference proteome</keyword>
<evidence type="ECO:0000313" key="1">
    <source>
        <dbReference type="EMBL" id="GFY87366.1"/>
    </source>
</evidence>
<dbReference type="AlphaFoldDB" id="A0A7J0EMH6"/>
<name>A0A7J0EMH6_9ERIC</name>
<dbReference type="PANTHER" id="PTHR33116">
    <property type="entry name" value="REVERSE TRANSCRIPTASE ZINC-BINDING DOMAIN-CONTAINING PROTEIN-RELATED-RELATED"/>
    <property type="match status" value="1"/>
</dbReference>
<sequence length="139" mass="15293">MEEIKAITGFSVGKFPFRYLAIPVAVARLTIEQFSPLIAKISKYISTWARVSLSYAGRSELIRSVLQGVECFLLSILLIPAGVREKIITFVQNFSMGGKAANPKKLLVAWKEVCKPKSEGGLGFVDLNAWNLALMSKSL</sequence>
<accession>A0A7J0EMH6</accession>
<organism evidence="1 2">
    <name type="scientific">Actinidia rufa</name>
    <dbReference type="NCBI Taxonomy" id="165716"/>
    <lineage>
        <taxon>Eukaryota</taxon>
        <taxon>Viridiplantae</taxon>
        <taxon>Streptophyta</taxon>
        <taxon>Embryophyta</taxon>
        <taxon>Tracheophyta</taxon>
        <taxon>Spermatophyta</taxon>
        <taxon>Magnoliopsida</taxon>
        <taxon>eudicotyledons</taxon>
        <taxon>Gunneridae</taxon>
        <taxon>Pentapetalae</taxon>
        <taxon>asterids</taxon>
        <taxon>Ericales</taxon>
        <taxon>Actinidiaceae</taxon>
        <taxon>Actinidia</taxon>
    </lineage>
</organism>
<comment type="caution">
    <text evidence="1">The sequence shown here is derived from an EMBL/GenBank/DDBJ whole genome shotgun (WGS) entry which is preliminary data.</text>
</comment>
<dbReference type="PANTHER" id="PTHR33116:SF80">
    <property type="entry name" value="REVERSE TRANSCRIPTASE ZINC-BINDING DOMAIN-CONTAINING PROTEIN"/>
    <property type="match status" value="1"/>
</dbReference>